<proteinExistence type="predicted"/>
<keyword evidence="3" id="KW-1185">Reference proteome</keyword>
<evidence type="ECO:0000313" key="2">
    <source>
        <dbReference type="EMBL" id="KJH53522.1"/>
    </source>
</evidence>
<name>A0A0D8YBD8_DICVI</name>
<feature type="region of interest" description="Disordered" evidence="1">
    <location>
        <begin position="75"/>
        <end position="120"/>
    </location>
</feature>
<dbReference type="OrthoDB" id="2158884at2759"/>
<gene>
    <name evidence="2" type="ORF">DICVIV_00266</name>
</gene>
<sequence>MSRKHLRHTCLHESLKYKYFQVNEKLGAPVVSQPAHGNVRKMSADSTQSDTKTIINKQKVVAKEYVDTENVLPQGKPIGRHLNRNLPLNKSSLFGKADENTPTTEKHELKKNKSSEKRPAKEIYLSKSKFIPDISLNGAEYSSH</sequence>
<reference evidence="2 3" key="1">
    <citation type="submission" date="2013-11" db="EMBL/GenBank/DDBJ databases">
        <title>Draft genome of the bovine lungworm Dictyocaulus viviparus.</title>
        <authorList>
            <person name="Mitreva M."/>
        </authorList>
    </citation>
    <scope>NUCLEOTIDE SEQUENCE [LARGE SCALE GENOMIC DNA]</scope>
    <source>
        <strain evidence="2 3">HannoverDv2000</strain>
    </source>
</reference>
<protein>
    <submittedName>
        <fullName evidence="2">Uncharacterized protein</fullName>
    </submittedName>
</protein>
<evidence type="ECO:0000256" key="1">
    <source>
        <dbReference type="SAM" id="MobiDB-lite"/>
    </source>
</evidence>
<evidence type="ECO:0000313" key="3">
    <source>
        <dbReference type="Proteomes" id="UP000053766"/>
    </source>
</evidence>
<organism evidence="2 3">
    <name type="scientific">Dictyocaulus viviparus</name>
    <name type="common">Bovine lungworm</name>
    <dbReference type="NCBI Taxonomy" id="29172"/>
    <lineage>
        <taxon>Eukaryota</taxon>
        <taxon>Metazoa</taxon>
        <taxon>Ecdysozoa</taxon>
        <taxon>Nematoda</taxon>
        <taxon>Chromadorea</taxon>
        <taxon>Rhabditida</taxon>
        <taxon>Rhabditina</taxon>
        <taxon>Rhabditomorpha</taxon>
        <taxon>Strongyloidea</taxon>
        <taxon>Metastrongylidae</taxon>
        <taxon>Dictyocaulus</taxon>
    </lineage>
</organism>
<accession>A0A0D8YBD8</accession>
<reference evidence="3" key="2">
    <citation type="journal article" date="2016" name="Sci. Rep.">
        <title>Dictyocaulus viviparus genome, variome and transcriptome elucidate lungworm biology and support future intervention.</title>
        <authorList>
            <person name="McNulty S.N."/>
            <person name="Strube C."/>
            <person name="Rosa B.A."/>
            <person name="Martin J.C."/>
            <person name="Tyagi R."/>
            <person name="Choi Y.J."/>
            <person name="Wang Q."/>
            <person name="Hallsworth Pepin K."/>
            <person name="Zhang X."/>
            <person name="Ozersky P."/>
            <person name="Wilson R.K."/>
            <person name="Sternberg P.W."/>
            <person name="Gasser R.B."/>
            <person name="Mitreva M."/>
        </authorList>
    </citation>
    <scope>NUCLEOTIDE SEQUENCE [LARGE SCALE GENOMIC DNA]</scope>
    <source>
        <strain evidence="3">HannoverDv2000</strain>
    </source>
</reference>
<dbReference type="AlphaFoldDB" id="A0A0D8YBD8"/>
<feature type="compositionally biased region" description="Basic and acidic residues" evidence="1">
    <location>
        <begin position="96"/>
        <end position="120"/>
    </location>
</feature>
<dbReference type="Proteomes" id="UP000053766">
    <property type="component" value="Unassembled WGS sequence"/>
</dbReference>
<dbReference type="EMBL" id="KN716151">
    <property type="protein sequence ID" value="KJH53522.1"/>
    <property type="molecule type" value="Genomic_DNA"/>
</dbReference>
<dbReference type="STRING" id="29172.A0A0D8YBD8"/>